<feature type="domain" description="HTH tetR-type" evidence="3">
    <location>
        <begin position="11"/>
        <end position="71"/>
    </location>
</feature>
<dbReference type="PROSITE" id="PS50977">
    <property type="entry name" value="HTH_TETR_2"/>
    <property type="match status" value="1"/>
</dbReference>
<gene>
    <name evidence="4" type="ORF">K1J60_09125</name>
</gene>
<protein>
    <submittedName>
        <fullName evidence="4">TetR family transcriptional regulator</fullName>
    </submittedName>
</protein>
<dbReference type="InterPro" id="IPR050109">
    <property type="entry name" value="HTH-type_TetR-like_transc_reg"/>
</dbReference>
<dbReference type="InterPro" id="IPR041583">
    <property type="entry name" value="TetR_C_31"/>
</dbReference>
<evidence type="ECO:0000256" key="2">
    <source>
        <dbReference type="PROSITE-ProRule" id="PRU00335"/>
    </source>
</evidence>
<dbReference type="InterPro" id="IPR001647">
    <property type="entry name" value="HTH_TetR"/>
</dbReference>
<dbReference type="SUPFAM" id="SSF46689">
    <property type="entry name" value="Homeodomain-like"/>
    <property type="match status" value="1"/>
</dbReference>
<dbReference type="Gene3D" id="1.10.357.10">
    <property type="entry name" value="Tetracycline Repressor, domain 2"/>
    <property type="match status" value="1"/>
</dbReference>
<reference evidence="4 5" key="1">
    <citation type="submission" date="2021-08" db="EMBL/GenBank/DDBJ databases">
        <authorList>
            <person name="Ping M."/>
        </authorList>
    </citation>
    <scope>NUCLEOTIDE SEQUENCE [LARGE SCALE GENOMIC DNA]</scope>
    <source>
        <strain evidence="4 5">MG28</strain>
    </source>
</reference>
<dbReference type="EMBL" id="CP080647">
    <property type="protein sequence ID" value="QYX76648.1"/>
    <property type="molecule type" value="Genomic_DNA"/>
</dbReference>
<dbReference type="PANTHER" id="PTHR30055">
    <property type="entry name" value="HTH-TYPE TRANSCRIPTIONAL REGULATOR RUTR"/>
    <property type="match status" value="1"/>
</dbReference>
<evidence type="ECO:0000259" key="3">
    <source>
        <dbReference type="PROSITE" id="PS50977"/>
    </source>
</evidence>
<proteinExistence type="predicted"/>
<dbReference type="RefSeq" id="WP_220645758.1">
    <property type="nucleotide sequence ID" value="NZ_CP080647.1"/>
</dbReference>
<dbReference type="Pfam" id="PF00440">
    <property type="entry name" value="TetR_N"/>
    <property type="match status" value="1"/>
</dbReference>
<sequence length="196" mass="21223">MREERLTARGAARRALLLDTAIELVADAGAGALTHRAVATRAQVSLASVSYHFSSIDDLRTAMFEHAQQTVASQVAKVGVQSESAPESFAQFAADLVVALLTEHRAATIAMQEMVTAAAHDSALRPTFHRFHEELGELLASCIGDRDTGLTAASTIQGLLQTALTYPELDMERCHRSTADFISRLRTDRQAADDCR</sequence>
<evidence type="ECO:0000256" key="1">
    <source>
        <dbReference type="ARBA" id="ARBA00023125"/>
    </source>
</evidence>
<dbReference type="InterPro" id="IPR009057">
    <property type="entry name" value="Homeodomain-like_sf"/>
</dbReference>
<evidence type="ECO:0000313" key="4">
    <source>
        <dbReference type="EMBL" id="QYX76648.1"/>
    </source>
</evidence>
<dbReference type="Pfam" id="PF17940">
    <property type="entry name" value="TetR_C_31"/>
    <property type="match status" value="1"/>
</dbReference>
<feature type="DNA-binding region" description="H-T-H motif" evidence="2">
    <location>
        <begin position="34"/>
        <end position="53"/>
    </location>
</feature>
<organism evidence="4 5">
    <name type="scientific">Streptomyces akebiae</name>
    <dbReference type="NCBI Taxonomy" id="2865673"/>
    <lineage>
        <taxon>Bacteria</taxon>
        <taxon>Bacillati</taxon>
        <taxon>Actinomycetota</taxon>
        <taxon>Actinomycetes</taxon>
        <taxon>Kitasatosporales</taxon>
        <taxon>Streptomycetaceae</taxon>
        <taxon>Streptomyces</taxon>
    </lineage>
</organism>
<evidence type="ECO:0000313" key="5">
    <source>
        <dbReference type="Proteomes" id="UP000827138"/>
    </source>
</evidence>
<accession>A0ABX8XM15</accession>
<keyword evidence="5" id="KW-1185">Reference proteome</keyword>
<dbReference type="PANTHER" id="PTHR30055:SF231">
    <property type="entry name" value="TRANSCRIPTIONAL REGULATORY PROTEIN (PROBABLY DEOR-FAMILY)-RELATED"/>
    <property type="match status" value="1"/>
</dbReference>
<dbReference type="Proteomes" id="UP000827138">
    <property type="component" value="Chromosome"/>
</dbReference>
<keyword evidence="1 2" id="KW-0238">DNA-binding</keyword>
<name>A0ABX8XM15_9ACTN</name>